<evidence type="ECO:0000313" key="2">
    <source>
        <dbReference type="EMBL" id="PKU38124.1"/>
    </source>
</evidence>
<sequence length="285" mass="31995">MHVLQHGKAAQSPGGNDKQDTCSTDSLGFLGSEEEGDRESEDGCISKQSDVVIETEWSSTENDDVIFPTQVSAHEQPVLTKKVEIYRSASANCEELAEETDGLVFKGESRQHGFHSTKSNFSKVMSSEDIKNSTRDLKGASDISDESDDIEISYSSESKLRTSSFLKWKDRHAHSNGLCSFSKSLLQAKKPNRKEKESDSQHIDEFSSSEDNLPVEKIHARKRSYKCKRQGDRVQFGSKMLHPIEDTSVAQMKSSNYAVHRTSASKDEFEHQDQKVESMDRYLGN</sequence>
<accession>A0A2I0TWD3</accession>
<organism evidence="2 3">
    <name type="scientific">Limosa lapponica baueri</name>
    <dbReference type="NCBI Taxonomy" id="1758121"/>
    <lineage>
        <taxon>Eukaryota</taxon>
        <taxon>Metazoa</taxon>
        <taxon>Chordata</taxon>
        <taxon>Craniata</taxon>
        <taxon>Vertebrata</taxon>
        <taxon>Euteleostomi</taxon>
        <taxon>Archelosauria</taxon>
        <taxon>Archosauria</taxon>
        <taxon>Dinosauria</taxon>
        <taxon>Saurischia</taxon>
        <taxon>Theropoda</taxon>
        <taxon>Coelurosauria</taxon>
        <taxon>Aves</taxon>
        <taxon>Neognathae</taxon>
        <taxon>Neoaves</taxon>
        <taxon>Charadriiformes</taxon>
        <taxon>Scolopacidae</taxon>
        <taxon>Limosa</taxon>
    </lineage>
</organism>
<reference evidence="3" key="2">
    <citation type="submission" date="2017-12" db="EMBL/GenBank/DDBJ databases">
        <title>Genome sequence of the Bar-tailed Godwit (Limosa lapponica baueri).</title>
        <authorList>
            <person name="Lima N.C.B."/>
            <person name="Parody-Merino A.M."/>
            <person name="Battley P.F."/>
            <person name="Fidler A.E."/>
            <person name="Prosdocimi F."/>
        </authorList>
    </citation>
    <scope>NUCLEOTIDE SEQUENCE [LARGE SCALE GENOMIC DNA]</scope>
</reference>
<dbReference type="Proteomes" id="UP000233556">
    <property type="component" value="Unassembled WGS sequence"/>
</dbReference>
<reference evidence="3" key="1">
    <citation type="submission" date="2017-11" db="EMBL/GenBank/DDBJ databases">
        <authorList>
            <person name="Lima N.C."/>
            <person name="Parody-Merino A.M."/>
            <person name="Battley P.F."/>
            <person name="Fidler A.E."/>
            <person name="Prosdocimi F."/>
        </authorList>
    </citation>
    <scope>NUCLEOTIDE SEQUENCE [LARGE SCALE GENOMIC DNA]</scope>
</reference>
<feature type="compositionally biased region" description="Acidic residues" evidence="1">
    <location>
        <begin position="32"/>
        <end position="42"/>
    </location>
</feature>
<dbReference type="EMBL" id="KZ506851">
    <property type="protein sequence ID" value="PKU38124.1"/>
    <property type="molecule type" value="Genomic_DNA"/>
</dbReference>
<feature type="compositionally biased region" description="Basic and acidic residues" evidence="1">
    <location>
        <begin position="126"/>
        <end position="139"/>
    </location>
</feature>
<dbReference type="OrthoDB" id="448448at2759"/>
<gene>
    <name evidence="2" type="ORF">llap_11573</name>
</gene>
<feature type="compositionally biased region" description="Basic and acidic residues" evidence="1">
    <location>
        <begin position="194"/>
        <end position="205"/>
    </location>
</feature>
<protein>
    <submittedName>
        <fullName evidence="2">Uncharacterized protein</fullName>
    </submittedName>
</protein>
<keyword evidence="3" id="KW-1185">Reference proteome</keyword>
<feature type="compositionally biased region" description="Basic and acidic residues" evidence="1">
    <location>
        <begin position="264"/>
        <end position="285"/>
    </location>
</feature>
<feature type="region of interest" description="Disordered" evidence="1">
    <location>
        <begin position="256"/>
        <end position="285"/>
    </location>
</feature>
<feature type="region of interest" description="Disordered" evidence="1">
    <location>
        <begin position="1"/>
        <end position="47"/>
    </location>
</feature>
<name>A0A2I0TWD3_LIMLA</name>
<feature type="compositionally biased region" description="Polar residues" evidence="1">
    <location>
        <begin position="114"/>
        <end position="125"/>
    </location>
</feature>
<feature type="region of interest" description="Disordered" evidence="1">
    <location>
        <begin position="189"/>
        <end position="226"/>
    </location>
</feature>
<proteinExistence type="predicted"/>
<evidence type="ECO:0000256" key="1">
    <source>
        <dbReference type="SAM" id="MobiDB-lite"/>
    </source>
</evidence>
<evidence type="ECO:0000313" key="3">
    <source>
        <dbReference type="Proteomes" id="UP000233556"/>
    </source>
</evidence>
<feature type="region of interest" description="Disordered" evidence="1">
    <location>
        <begin position="113"/>
        <end position="143"/>
    </location>
</feature>
<dbReference type="AlphaFoldDB" id="A0A2I0TWD3"/>